<feature type="domain" description="Sugar phosphate transporter" evidence="7">
    <location>
        <begin position="116"/>
        <end position="410"/>
    </location>
</feature>
<dbReference type="OrthoDB" id="18894at2759"/>
<feature type="transmembrane region" description="Helical" evidence="6">
    <location>
        <begin position="337"/>
        <end position="356"/>
    </location>
</feature>
<name>A0A6J2UCL4_DROLE</name>
<dbReference type="GeneID" id="115632253"/>
<dbReference type="RefSeq" id="XP_030385181.1">
    <property type="nucleotide sequence ID" value="XM_030529321.1"/>
</dbReference>
<reference evidence="9 10" key="1">
    <citation type="submission" date="2025-04" db="UniProtKB">
        <authorList>
            <consortium name="RefSeq"/>
        </authorList>
    </citation>
    <scope>IDENTIFICATION</scope>
    <source>
        <strain evidence="9 10">11010-0011.00</strain>
        <tissue evidence="9 10">Whole body</tissue>
    </source>
</reference>
<accession>A0A6J2UCL4</accession>
<evidence type="ECO:0000256" key="4">
    <source>
        <dbReference type="ARBA" id="ARBA00023136"/>
    </source>
</evidence>
<protein>
    <submittedName>
        <fullName evidence="9 10">Solute carrier family 35 member C2 isoform X1</fullName>
    </submittedName>
</protein>
<organism evidence="8 10">
    <name type="scientific">Drosophila lebanonensis</name>
    <name type="common">Fruit fly</name>
    <name type="synonym">Scaptodrosophila lebanonensis</name>
    <dbReference type="NCBI Taxonomy" id="7225"/>
    <lineage>
        <taxon>Eukaryota</taxon>
        <taxon>Metazoa</taxon>
        <taxon>Ecdysozoa</taxon>
        <taxon>Arthropoda</taxon>
        <taxon>Hexapoda</taxon>
        <taxon>Insecta</taxon>
        <taxon>Pterygota</taxon>
        <taxon>Neoptera</taxon>
        <taxon>Endopterygota</taxon>
        <taxon>Diptera</taxon>
        <taxon>Brachycera</taxon>
        <taxon>Muscomorpha</taxon>
        <taxon>Ephydroidea</taxon>
        <taxon>Drosophilidae</taxon>
        <taxon>Scaptodrosophila</taxon>
    </lineage>
</organism>
<evidence type="ECO:0000313" key="10">
    <source>
        <dbReference type="RefSeq" id="XP_030385183.1"/>
    </source>
</evidence>
<feature type="transmembrane region" description="Helical" evidence="6">
    <location>
        <begin position="260"/>
        <end position="278"/>
    </location>
</feature>
<keyword evidence="3 6" id="KW-1133">Transmembrane helix</keyword>
<evidence type="ECO:0000313" key="8">
    <source>
        <dbReference type="Proteomes" id="UP000504634"/>
    </source>
</evidence>
<feature type="region of interest" description="Disordered" evidence="5">
    <location>
        <begin position="73"/>
        <end position="96"/>
    </location>
</feature>
<evidence type="ECO:0000256" key="6">
    <source>
        <dbReference type="SAM" id="Phobius"/>
    </source>
</evidence>
<evidence type="ECO:0000256" key="3">
    <source>
        <dbReference type="ARBA" id="ARBA00022989"/>
    </source>
</evidence>
<dbReference type="Proteomes" id="UP000504634">
    <property type="component" value="Unplaced"/>
</dbReference>
<feature type="compositionally biased region" description="Polar residues" evidence="5">
    <location>
        <begin position="86"/>
        <end position="96"/>
    </location>
</feature>
<dbReference type="InterPro" id="IPR004853">
    <property type="entry name" value="Sugar_P_trans_dom"/>
</dbReference>
<keyword evidence="4 6" id="KW-0472">Membrane</keyword>
<evidence type="ECO:0000256" key="1">
    <source>
        <dbReference type="ARBA" id="ARBA00004141"/>
    </source>
</evidence>
<sequence length="507" mass="56172">MVMPKYERLSTNESTSALSASASVSGVDDEDCEEIELGLDSERNKLPASTQNGSAHKDRRVLPTHANFQYINNSSSSGGGSHNNNKLSAQDQNPLADSTMSRHADARFMQMAIGTLVTVLVYLTLSITLTFYQKDIIKKLKFPLTIVTYHLIVKFMLASMVRSLYKLRVGKSRVQLDWRVALRKMAPTGIASGIDIGFSNWGLELVPISLYTMTKSSTIVFILLFAILLGLERKSWYLVFVVGLIAAGLFMFTYKSTQFNALGFFFLLFASLSSGVRWTFAQFIMQKSKLGLHNPVDMIFHMQPWMIVSLLPFLVGFEGKLLYDVVLNLKHVSNDVIVETIAKISIGAVLAFLMEVMEFLVLSKTSSLTLSIAGIFKDICQLALAIELNDDQLSFINVVGLVVCLIGIMCHLLHKYSTMGKADKQQQALQRDNDEDEEEDIANEFKFNEGNVIVGSHGAGGAGGHSTLTVPLLEQTDSEEDSGNDASNKQNASDVIFDVLKRRDMQR</sequence>
<feature type="transmembrane region" description="Helical" evidence="6">
    <location>
        <begin position="208"/>
        <end position="229"/>
    </location>
</feature>
<feature type="compositionally biased region" description="Basic and acidic residues" evidence="5">
    <location>
        <begin position="1"/>
        <end position="10"/>
    </location>
</feature>
<feature type="compositionally biased region" description="Polar residues" evidence="5">
    <location>
        <begin position="484"/>
        <end position="493"/>
    </location>
</feature>
<feature type="compositionally biased region" description="Acidic residues" evidence="5">
    <location>
        <begin position="27"/>
        <end position="39"/>
    </location>
</feature>
<dbReference type="AlphaFoldDB" id="A0A6J2UCL4"/>
<dbReference type="CDD" id="cd21092">
    <property type="entry name" value="TPT_S35C2"/>
    <property type="match status" value="1"/>
</dbReference>
<feature type="compositionally biased region" description="Low complexity" evidence="5">
    <location>
        <begin position="11"/>
        <end position="26"/>
    </location>
</feature>
<evidence type="ECO:0000256" key="2">
    <source>
        <dbReference type="ARBA" id="ARBA00022692"/>
    </source>
</evidence>
<dbReference type="SUPFAM" id="SSF103481">
    <property type="entry name" value="Multidrug resistance efflux transporter EmrE"/>
    <property type="match status" value="1"/>
</dbReference>
<evidence type="ECO:0000256" key="5">
    <source>
        <dbReference type="SAM" id="MobiDB-lite"/>
    </source>
</evidence>
<dbReference type="GO" id="GO:0016020">
    <property type="term" value="C:membrane"/>
    <property type="evidence" value="ECO:0007669"/>
    <property type="project" value="UniProtKB-SubCell"/>
</dbReference>
<proteinExistence type="predicted"/>
<evidence type="ECO:0000259" key="7">
    <source>
        <dbReference type="Pfam" id="PF03151"/>
    </source>
</evidence>
<feature type="transmembrane region" description="Helical" evidence="6">
    <location>
        <begin position="299"/>
        <end position="317"/>
    </location>
</feature>
<dbReference type="RefSeq" id="XP_030385184.1">
    <property type="nucleotide sequence ID" value="XM_030529324.1"/>
</dbReference>
<dbReference type="Pfam" id="PF03151">
    <property type="entry name" value="TPT"/>
    <property type="match status" value="1"/>
</dbReference>
<gene>
    <name evidence="9 10 11 12" type="primary">LOC115632253</name>
</gene>
<evidence type="ECO:0000313" key="9">
    <source>
        <dbReference type="RefSeq" id="XP_030385181.1"/>
    </source>
</evidence>
<dbReference type="PANTHER" id="PTHR11132">
    <property type="entry name" value="SOLUTE CARRIER FAMILY 35"/>
    <property type="match status" value="1"/>
</dbReference>
<feature type="region of interest" description="Disordered" evidence="5">
    <location>
        <begin position="458"/>
        <end position="507"/>
    </location>
</feature>
<feature type="transmembrane region" description="Helical" evidence="6">
    <location>
        <begin position="108"/>
        <end position="132"/>
    </location>
</feature>
<feature type="transmembrane region" description="Helical" evidence="6">
    <location>
        <begin position="236"/>
        <end position="254"/>
    </location>
</feature>
<comment type="subcellular location">
    <subcellularLocation>
        <location evidence="1">Membrane</location>
        <topology evidence="1">Multi-pass membrane protein</topology>
    </subcellularLocation>
</comment>
<dbReference type="RefSeq" id="XP_030385183.1">
    <property type="nucleotide sequence ID" value="XM_030529323.1"/>
</dbReference>
<dbReference type="InterPro" id="IPR050186">
    <property type="entry name" value="TPT_transporter"/>
</dbReference>
<keyword evidence="8" id="KW-1185">Reference proteome</keyword>
<keyword evidence="2 6" id="KW-0812">Transmembrane</keyword>
<feature type="transmembrane region" description="Helical" evidence="6">
    <location>
        <begin position="392"/>
        <end position="414"/>
    </location>
</feature>
<feature type="transmembrane region" description="Helical" evidence="6">
    <location>
        <begin position="144"/>
        <end position="165"/>
    </location>
</feature>
<evidence type="ECO:0000313" key="12">
    <source>
        <dbReference type="RefSeq" id="XP_030385185.1"/>
    </source>
</evidence>
<feature type="region of interest" description="Disordered" evidence="5">
    <location>
        <begin position="1"/>
        <end position="59"/>
    </location>
</feature>
<dbReference type="InterPro" id="IPR037185">
    <property type="entry name" value="EmrE-like"/>
</dbReference>
<evidence type="ECO:0000313" key="11">
    <source>
        <dbReference type="RefSeq" id="XP_030385184.1"/>
    </source>
</evidence>
<dbReference type="RefSeq" id="XP_030385185.1">
    <property type="nucleotide sequence ID" value="XM_030529325.1"/>
</dbReference>